<dbReference type="GO" id="GO:0005506">
    <property type="term" value="F:iron ion binding"/>
    <property type="evidence" value="ECO:0007669"/>
    <property type="project" value="InterPro"/>
</dbReference>
<keyword evidence="3 7" id="KW-0479">Metal-binding</keyword>
<dbReference type="PANTHER" id="PTHR46696:SF1">
    <property type="entry name" value="CYTOCHROME P450 YJIB-RELATED"/>
    <property type="match status" value="1"/>
</dbReference>
<sequence length="407" mass="44522">MPPTTTTPTTPTAPAYARRDRFDPAAELRRLTAGRAVTAIDVGPGTDGVPVWLVTGHAEVRQVLGDHRRFSTRRRFGPRSPSGRADGPRPDEMAGQLMDYDPPEHTRLRQILTPEFTVRRMRRLEPLVEGIVTERLDAMERGGPPADLVRSFCSPVPGAVLCELIGVPRDDRGGFLRRCHAFLAPGRGRQRRAAAGDALSRYLADMVRRARRDPDDGFLGALVRDHGDEITDQELRGVCVLLVLAGLDNVSGMLGLGTLLLLDHPAQLAAVRDDPGAVDGAIDELLRYLTVPHAPTPRTALEDVTVGDRLVRAGEHVICSLPMANRDPALLPEPDRFDITREPTAHVAFGHGVHHCLGAALARMELRTAYPALLRRFPRLAVAVPGEEVPFRVHALAHGVDRLPVTW</sequence>
<evidence type="ECO:0000313" key="10">
    <source>
        <dbReference type="Proteomes" id="UP000028058"/>
    </source>
</evidence>
<dbReference type="GO" id="GO:0020037">
    <property type="term" value="F:heme binding"/>
    <property type="evidence" value="ECO:0007669"/>
    <property type="project" value="InterPro"/>
</dbReference>
<keyword evidence="2 7" id="KW-0349">Heme</keyword>
<proteinExistence type="inferred from homology"/>
<feature type="region of interest" description="Disordered" evidence="8">
    <location>
        <begin position="71"/>
        <end position="93"/>
    </location>
</feature>
<dbReference type="InterPro" id="IPR002397">
    <property type="entry name" value="Cyt_P450_B"/>
</dbReference>
<dbReference type="InterPro" id="IPR036396">
    <property type="entry name" value="Cyt_P450_sf"/>
</dbReference>
<keyword evidence="10" id="KW-1185">Reference proteome</keyword>
<keyword evidence="4 7" id="KW-0560">Oxidoreductase</keyword>
<evidence type="ECO:0000256" key="1">
    <source>
        <dbReference type="ARBA" id="ARBA00010617"/>
    </source>
</evidence>
<dbReference type="OrthoDB" id="3664945at2"/>
<dbReference type="EMBL" id="JNAD02000014">
    <property type="protein sequence ID" value="RKM92310.1"/>
    <property type="molecule type" value="Genomic_DNA"/>
</dbReference>
<evidence type="ECO:0000256" key="6">
    <source>
        <dbReference type="ARBA" id="ARBA00023033"/>
    </source>
</evidence>
<dbReference type="GO" id="GO:0016705">
    <property type="term" value="F:oxidoreductase activity, acting on paired donors, with incorporation or reduction of molecular oxygen"/>
    <property type="evidence" value="ECO:0007669"/>
    <property type="project" value="InterPro"/>
</dbReference>
<gene>
    <name evidence="9" type="ORF">SFRA_025925</name>
</gene>
<dbReference type="SUPFAM" id="SSF48264">
    <property type="entry name" value="Cytochrome P450"/>
    <property type="match status" value="1"/>
</dbReference>
<dbReference type="CDD" id="cd11030">
    <property type="entry name" value="CYP105-like"/>
    <property type="match status" value="1"/>
</dbReference>
<dbReference type="Pfam" id="PF00067">
    <property type="entry name" value="p450"/>
    <property type="match status" value="1"/>
</dbReference>
<keyword evidence="6 7" id="KW-0503">Monooxygenase</keyword>
<feature type="region of interest" description="Disordered" evidence="8">
    <location>
        <begin position="1"/>
        <end position="21"/>
    </location>
</feature>
<protein>
    <submittedName>
        <fullName evidence="9">Cytochrome P450</fullName>
    </submittedName>
</protein>
<dbReference type="Gene3D" id="1.10.630.10">
    <property type="entry name" value="Cytochrome P450"/>
    <property type="match status" value="1"/>
</dbReference>
<dbReference type="RefSeq" id="WP_050364101.1">
    <property type="nucleotide sequence ID" value="NZ_JNAD02000014.1"/>
</dbReference>
<dbReference type="PRINTS" id="PR00359">
    <property type="entry name" value="BP450"/>
</dbReference>
<dbReference type="PRINTS" id="PR00385">
    <property type="entry name" value="P450"/>
</dbReference>
<evidence type="ECO:0000256" key="8">
    <source>
        <dbReference type="SAM" id="MobiDB-lite"/>
    </source>
</evidence>
<dbReference type="AlphaFoldDB" id="A0A3R7HWL6"/>
<comment type="similarity">
    <text evidence="1 7">Belongs to the cytochrome P450 family.</text>
</comment>
<evidence type="ECO:0000256" key="5">
    <source>
        <dbReference type="ARBA" id="ARBA00023004"/>
    </source>
</evidence>
<name>A0A3R7HWL6_9ACTN</name>
<dbReference type="InterPro" id="IPR017972">
    <property type="entry name" value="Cyt_P450_CS"/>
</dbReference>
<evidence type="ECO:0000256" key="4">
    <source>
        <dbReference type="ARBA" id="ARBA00023002"/>
    </source>
</evidence>
<dbReference type="PROSITE" id="PS00086">
    <property type="entry name" value="CYTOCHROME_P450"/>
    <property type="match status" value="1"/>
</dbReference>
<dbReference type="Proteomes" id="UP000028058">
    <property type="component" value="Unassembled WGS sequence"/>
</dbReference>
<reference evidence="9 10" key="1">
    <citation type="journal article" date="2014" name="Genome Announc.">
        <title>Draft Genome Sequence of Streptomyces fradiae ATCC 19609, a Strain Highly Sensitive to Antibiotics.</title>
        <authorList>
            <person name="Bekker O.B."/>
            <person name="Klimina K.M."/>
            <person name="Vatlin A.A."/>
            <person name="Zakharevich N.V."/>
            <person name="Kasianov A.S."/>
            <person name="Danilenko V.N."/>
        </authorList>
    </citation>
    <scope>NUCLEOTIDE SEQUENCE [LARGE SCALE GENOMIC DNA]</scope>
    <source>
        <strain evidence="9 10">ATCC 19609</strain>
    </source>
</reference>
<comment type="caution">
    <text evidence="9">The sequence shown here is derived from an EMBL/GenBank/DDBJ whole genome shotgun (WGS) entry which is preliminary data.</text>
</comment>
<dbReference type="FunFam" id="1.10.630.10:FF:000018">
    <property type="entry name" value="Cytochrome P450 monooxygenase"/>
    <property type="match status" value="1"/>
</dbReference>
<organism evidence="9 10">
    <name type="scientific">Streptomyces xinghaiensis</name>
    <dbReference type="NCBI Taxonomy" id="1038928"/>
    <lineage>
        <taxon>Bacteria</taxon>
        <taxon>Bacillati</taxon>
        <taxon>Actinomycetota</taxon>
        <taxon>Actinomycetes</taxon>
        <taxon>Kitasatosporales</taxon>
        <taxon>Streptomycetaceae</taxon>
        <taxon>Streptomyces</taxon>
    </lineage>
</organism>
<dbReference type="GO" id="GO:0004497">
    <property type="term" value="F:monooxygenase activity"/>
    <property type="evidence" value="ECO:0007669"/>
    <property type="project" value="UniProtKB-KW"/>
</dbReference>
<accession>A0A3R7HWL6</accession>
<dbReference type="PANTHER" id="PTHR46696">
    <property type="entry name" value="P450, PUTATIVE (EUROFUNG)-RELATED"/>
    <property type="match status" value="1"/>
</dbReference>
<evidence type="ECO:0000256" key="3">
    <source>
        <dbReference type="ARBA" id="ARBA00022723"/>
    </source>
</evidence>
<evidence type="ECO:0000256" key="7">
    <source>
        <dbReference type="RuleBase" id="RU000461"/>
    </source>
</evidence>
<feature type="compositionally biased region" description="Low complexity" evidence="8">
    <location>
        <begin position="1"/>
        <end position="15"/>
    </location>
</feature>
<evidence type="ECO:0000313" key="9">
    <source>
        <dbReference type="EMBL" id="RKM92310.1"/>
    </source>
</evidence>
<evidence type="ECO:0000256" key="2">
    <source>
        <dbReference type="ARBA" id="ARBA00022617"/>
    </source>
</evidence>
<keyword evidence="5 7" id="KW-0408">Iron</keyword>
<dbReference type="InterPro" id="IPR001128">
    <property type="entry name" value="Cyt_P450"/>
</dbReference>